<evidence type="ECO:0000313" key="1">
    <source>
        <dbReference type="EMBL" id="NMP21575.1"/>
    </source>
</evidence>
<comment type="caution">
    <text evidence="1">The sequence shown here is derived from an EMBL/GenBank/DDBJ whole genome shotgun (WGS) entry which is preliminary data.</text>
</comment>
<dbReference type="EMBL" id="JABBVZ010000009">
    <property type="protein sequence ID" value="NMP21575.1"/>
    <property type="molecule type" value="Genomic_DNA"/>
</dbReference>
<dbReference type="Gene3D" id="3.40.1260.10">
    <property type="entry name" value="DsrEFH-like"/>
    <property type="match status" value="1"/>
</dbReference>
<proteinExistence type="predicted"/>
<name>A0A7Y0Q1Q7_9FIRM</name>
<reference evidence="1 2" key="1">
    <citation type="submission" date="2020-04" db="EMBL/GenBank/DDBJ databases">
        <authorList>
            <person name="Zhang R."/>
            <person name="Schippers A."/>
        </authorList>
    </citation>
    <scope>NUCLEOTIDE SEQUENCE [LARGE SCALE GENOMIC DNA]</scope>
    <source>
        <strain evidence="1 2">DSM 109850</strain>
    </source>
</reference>
<gene>
    <name evidence="1" type="ORF">HIJ39_04290</name>
</gene>
<accession>A0A7Y0Q1Q7</accession>
<dbReference type="AlphaFoldDB" id="A0A7Y0Q1Q7"/>
<organism evidence="1 2">
    <name type="scientific">Sulfobacillus harzensis</name>
    <dbReference type="NCBI Taxonomy" id="2729629"/>
    <lineage>
        <taxon>Bacteria</taxon>
        <taxon>Bacillati</taxon>
        <taxon>Bacillota</taxon>
        <taxon>Clostridia</taxon>
        <taxon>Eubacteriales</taxon>
        <taxon>Clostridiales Family XVII. Incertae Sedis</taxon>
        <taxon>Sulfobacillus</taxon>
    </lineage>
</organism>
<keyword evidence="2" id="KW-1185">Reference proteome</keyword>
<sequence>MNLLFVVNDPPYGTERAYNALRHTHAVAKEPKTVVKLFLMADAVQCARQGQIVPRGYYNVERMVSIAIRQGVEVGACGSCMDARALPDEALIPGVHRGSMDELSRWTLWADKVIVY</sequence>
<dbReference type="RefSeq" id="WP_169097061.1">
    <property type="nucleotide sequence ID" value="NZ_JABBVZ010000009.1"/>
</dbReference>
<dbReference type="SUPFAM" id="SSF75169">
    <property type="entry name" value="DsrEFH-like"/>
    <property type="match status" value="1"/>
</dbReference>
<evidence type="ECO:0000313" key="2">
    <source>
        <dbReference type="Proteomes" id="UP000533476"/>
    </source>
</evidence>
<evidence type="ECO:0008006" key="3">
    <source>
        <dbReference type="Google" id="ProtNLM"/>
    </source>
</evidence>
<dbReference type="Proteomes" id="UP000533476">
    <property type="component" value="Unassembled WGS sequence"/>
</dbReference>
<dbReference type="PANTHER" id="PTHR34874:SF1">
    <property type="entry name" value="PROTEIN YCHN"/>
    <property type="match status" value="1"/>
</dbReference>
<dbReference type="GO" id="GO:0005829">
    <property type="term" value="C:cytosol"/>
    <property type="evidence" value="ECO:0007669"/>
    <property type="project" value="TreeGrafter"/>
</dbReference>
<dbReference type="InterPro" id="IPR027396">
    <property type="entry name" value="DsrEFH-like"/>
</dbReference>
<dbReference type="Pfam" id="PF02635">
    <property type="entry name" value="DsrE"/>
    <property type="match status" value="1"/>
</dbReference>
<dbReference type="PANTHER" id="PTHR34874">
    <property type="entry name" value="PROTEIN YCHN"/>
    <property type="match status" value="1"/>
</dbReference>
<dbReference type="InterPro" id="IPR003787">
    <property type="entry name" value="Sulphur_relay_DsrE/F-like"/>
</dbReference>
<protein>
    <recommendedName>
        <fullName evidence="3">DsrE/DsrF-like family protein</fullName>
    </recommendedName>
</protein>